<name>C2EQQ3_9LACO</name>
<dbReference type="Pfam" id="PF12802">
    <property type="entry name" value="MarR_2"/>
    <property type="match status" value="1"/>
</dbReference>
<dbReference type="OrthoDB" id="2297442at2"/>
<dbReference type="STRING" id="525365.HMPREF0548_1999"/>
<dbReference type="EMBL" id="ACGU01000110">
    <property type="protein sequence ID" value="EEJ71056.1"/>
    <property type="molecule type" value="Genomic_DNA"/>
</dbReference>
<dbReference type="GO" id="GO:0006950">
    <property type="term" value="P:response to stress"/>
    <property type="evidence" value="ECO:0007669"/>
    <property type="project" value="TreeGrafter"/>
</dbReference>
<dbReference type="PANTHER" id="PTHR33164">
    <property type="entry name" value="TRANSCRIPTIONAL REGULATOR, MARR FAMILY"/>
    <property type="match status" value="1"/>
</dbReference>
<dbReference type="eggNOG" id="COG1846">
    <property type="taxonomic scope" value="Bacteria"/>
</dbReference>
<dbReference type="InterPro" id="IPR000835">
    <property type="entry name" value="HTH_MarR-typ"/>
</dbReference>
<dbReference type="InterPro" id="IPR036390">
    <property type="entry name" value="WH_DNA-bd_sf"/>
</dbReference>
<comment type="caution">
    <text evidence="2">The sequence shown here is derived from an EMBL/GenBank/DDBJ whole genome shotgun (WGS) entry which is preliminary data.</text>
</comment>
<evidence type="ECO:0000313" key="2">
    <source>
        <dbReference type="EMBL" id="EEJ71056.1"/>
    </source>
</evidence>
<keyword evidence="3" id="KW-1185">Reference proteome</keyword>
<gene>
    <name evidence="2" type="ORF">HMPREF0548_1999</name>
</gene>
<dbReference type="SUPFAM" id="SSF46785">
    <property type="entry name" value="Winged helix' DNA-binding domain"/>
    <property type="match status" value="1"/>
</dbReference>
<dbReference type="InterPro" id="IPR036388">
    <property type="entry name" value="WH-like_DNA-bd_sf"/>
</dbReference>
<evidence type="ECO:0000259" key="1">
    <source>
        <dbReference type="Pfam" id="PF12802"/>
    </source>
</evidence>
<proteinExistence type="predicted"/>
<dbReference type="Gene3D" id="1.10.10.10">
    <property type="entry name" value="Winged helix-like DNA-binding domain superfamily/Winged helix DNA-binding domain"/>
    <property type="match status" value="1"/>
</dbReference>
<dbReference type="GO" id="GO:0003700">
    <property type="term" value="F:DNA-binding transcription factor activity"/>
    <property type="evidence" value="ECO:0007669"/>
    <property type="project" value="InterPro"/>
</dbReference>
<dbReference type="AlphaFoldDB" id="C2EQQ3"/>
<organism evidence="2 3">
    <name type="scientific">Lactobacillus ultunensis DSM 16047</name>
    <dbReference type="NCBI Taxonomy" id="525365"/>
    <lineage>
        <taxon>Bacteria</taxon>
        <taxon>Bacillati</taxon>
        <taxon>Bacillota</taxon>
        <taxon>Bacilli</taxon>
        <taxon>Lactobacillales</taxon>
        <taxon>Lactobacillaceae</taxon>
        <taxon>Lactobacillus</taxon>
    </lineage>
</organism>
<protein>
    <recommendedName>
        <fullName evidence="1">HTH marR-type domain-containing protein</fullName>
    </recommendedName>
</protein>
<dbReference type="HOGENOM" id="CLU_083287_29_3_9"/>
<reference evidence="2 3" key="1">
    <citation type="submission" date="2009-01" db="EMBL/GenBank/DDBJ databases">
        <authorList>
            <person name="Qin X."/>
            <person name="Bachman B."/>
            <person name="Battles P."/>
            <person name="Bell A."/>
            <person name="Bess C."/>
            <person name="Bickham C."/>
            <person name="Chaboub L."/>
            <person name="Chen D."/>
            <person name="Coyle M."/>
            <person name="Deiros D.R."/>
            <person name="Dinh H."/>
            <person name="Forbes L."/>
            <person name="Fowler G."/>
            <person name="Francisco L."/>
            <person name="Fu Q."/>
            <person name="Gubbala S."/>
            <person name="Hale W."/>
            <person name="Han Y."/>
            <person name="Hemphill L."/>
            <person name="Highlander S.K."/>
            <person name="Hirani K."/>
            <person name="Hogues M."/>
            <person name="Jackson L."/>
            <person name="Jakkamsetti A."/>
            <person name="Javaid M."/>
            <person name="Jiang H."/>
            <person name="Korchina V."/>
            <person name="Kovar C."/>
            <person name="Lara F."/>
            <person name="Lee S."/>
            <person name="Mata R."/>
            <person name="Mathew T."/>
            <person name="Moen C."/>
            <person name="Morales K."/>
            <person name="Munidasa M."/>
            <person name="Nazareth L."/>
            <person name="Ngo R."/>
            <person name="Nguyen L."/>
            <person name="Okwuonu G."/>
            <person name="Ongeri F."/>
            <person name="Patil S."/>
            <person name="Petrosino J."/>
            <person name="Pham C."/>
            <person name="Pham P."/>
            <person name="Pu L.-L."/>
            <person name="Puazo M."/>
            <person name="Raj R."/>
            <person name="Reid J."/>
            <person name="Rouhana J."/>
            <person name="Saada N."/>
            <person name="Shang Y."/>
            <person name="Simmons D."/>
            <person name="Thornton R."/>
            <person name="Warren J."/>
            <person name="Weissenberger G."/>
            <person name="Zhang J."/>
            <person name="Zhang L."/>
            <person name="Zhou C."/>
            <person name="Zhu D."/>
            <person name="Muzny D."/>
            <person name="Worley K."/>
            <person name="Gibbs R."/>
        </authorList>
    </citation>
    <scope>NUCLEOTIDE SEQUENCE [LARGE SCALE GENOMIC DNA]</scope>
    <source>
        <strain evidence="2 3">DSM 16047</strain>
    </source>
</reference>
<dbReference type="Proteomes" id="UP000005583">
    <property type="component" value="Unassembled WGS sequence"/>
</dbReference>
<dbReference type="PANTHER" id="PTHR33164:SF43">
    <property type="entry name" value="HTH-TYPE TRANSCRIPTIONAL REPRESSOR YETL"/>
    <property type="match status" value="1"/>
</dbReference>
<dbReference type="InterPro" id="IPR039422">
    <property type="entry name" value="MarR/SlyA-like"/>
</dbReference>
<accession>C2EQQ3</accession>
<evidence type="ECO:0000313" key="3">
    <source>
        <dbReference type="Proteomes" id="UP000005583"/>
    </source>
</evidence>
<sequence length="147" mass="17069">MQLHNYMYKVKKLNILLSKEAAQMLSREGSPYTNQQVELIMYVYNHLDKVVYQRDLPEVLGITRPTANGLVKRLVQKKAIKLVADPKDSRLKQIKIMPAVIADINSNKKNFINEFRQMEDQLTKGFSKKQQDEFEKMLVKAIANLES</sequence>
<feature type="domain" description="HTH marR-type" evidence="1">
    <location>
        <begin position="33"/>
        <end position="90"/>
    </location>
</feature>